<dbReference type="SUPFAM" id="SSF56784">
    <property type="entry name" value="HAD-like"/>
    <property type="match status" value="1"/>
</dbReference>
<dbReference type="Gene3D" id="1.10.150.240">
    <property type="entry name" value="Putative phosphatase, domain 2"/>
    <property type="match status" value="1"/>
</dbReference>
<sequence>MAELLIRNSSVGFIKSIIFDKDGTLSNSEECLLELARTRIEFAEKKFKKLKINNIKILLLRKLLVSVYGLRGNSLLANSSLAIASREQNIISTATILTLFGFDWFNSLSLSQEIFNEVDIFLSNKKDHMVKQRTLVLGALDLLVSLKNKGVCIALMSNDTKAGIEEFICRNKLEGIFDYLWSAENKPSKPAPEAVIELCKNINFNPSECALISDADTDLKMAKEADIAIVIGFTGGWKKPPKLTEKQFKIKKFNELKIQRNT</sequence>
<dbReference type="AlphaFoldDB" id="A0A318REY5"/>
<dbReference type="Pfam" id="PF00702">
    <property type="entry name" value="Hydrolase"/>
    <property type="match status" value="1"/>
</dbReference>
<accession>A0A318REY5</accession>
<dbReference type="InterPro" id="IPR023198">
    <property type="entry name" value="PGP-like_dom2"/>
</dbReference>
<keyword evidence="1" id="KW-0378">Hydrolase</keyword>
<name>A0A318REY5_PROMR</name>
<gene>
    <name evidence="1" type="ORF">DNJ73_01930</name>
</gene>
<dbReference type="GO" id="GO:0006281">
    <property type="term" value="P:DNA repair"/>
    <property type="evidence" value="ECO:0007669"/>
    <property type="project" value="TreeGrafter"/>
</dbReference>
<dbReference type="EMBL" id="QJUE01000002">
    <property type="protein sequence ID" value="PYE02543.1"/>
    <property type="molecule type" value="Genomic_DNA"/>
</dbReference>
<evidence type="ECO:0000313" key="1">
    <source>
        <dbReference type="EMBL" id="PYE02543.1"/>
    </source>
</evidence>
<dbReference type="PANTHER" id="PTHR43434:SF1">
    <property type="entry name" value="PHOSPHOGLYCOLATE PHOSPHATASE"/>
    <property type="match status" value="1"/>
</dbReference>
<dbReference type="InterPro" id="IPR023214">
    <property type="entry name" value="HAD_sf"/>
</dbReference>
<evidence type="ECO:0000313" key="2">
    <source>
        <dbReference type="Proteomes" id="UP000247807"/>
    </source>
</evidence>
<dbReference type="SFLD" id="SFLDG01129">
    <property type="entry name" value="C1.5:_HAD__Beta-PGM__Phosphata"/>
    <property type="match status" value="1"/>
</dbReference>
<dbReference type="RefSeq" id="WP_158466042.1">
    <property type="nucleotide sequence ID" value="NZ_QJUE01000002.1"/>
</dbReference>
<dbReference type="Proteomes" id="UP000247807">
    <property type="component" value="Unassembled WGS sequence"/>
</dbReference>
<proteinExistence type="predicted"/>
<dbReference type="PANTHER" id="PTHR43434">
    <property type="entry name" value="PHOSPHOGLYCOLATE PHOSPHATASE"/>
    <property type="match status" value="1"/>
</dbReference>
<dbReference type="InterPro" id="IPR036412">
    <property type="entry name" value="HAD-like_sf"/>
</dbReference>
<dbReference type="Gene3D" id="3.40.50.1000">
    <property type="entry name" value="HAD superfamily/HAD-like"/>
    <property type="match status" value="1"/>
</dbReference>
<dbReference type="SFLD" id="SFLDS00003">
    <property type="entry name" value="Haloacid_Dehalogenase"/>
    <property type="match status" value="1"/>
</dbReference>
<dbReference type="InterPro" id="IPR006439">
    <property type="entry name" value="HAD-SF_hydro_IA"/>
</dbReference>
<reference evidence="1 2" key="1">
    <citation type="journal article" date="2018" name="Appl. Environ. Microbiol.">
        <title>Genome rearrangement shapes Prochlorococcus ecological adaptation.</title>
        <authorList>
            <person name="Yan W."/>
            <person name="Wei S."/>
            <person name="Wang Q."/>
            <person name="Xiao X."/>
            <person name="Zeng Q."/>
            <person name="Jiao N."/>
            <person name="Zhang R."/>
        </authorList>
    </citation>
    <scope>NUCLEOTIDE SEQUENCE [LARGE SCALE GENOMIC DNA]</scope>
    <source>
        <strain evidence="1 2">XMU1408</strain>
    </source>
</reference>
<dbReference type="GO" id="GO:0008967">
    <property type="term" value="F:phosphoglycolate phosphatase activity"/>
    <property type="evidence" value="ECO:0007669"/>
    <property type="project" value="TreeGrafter"/>
</dbReference>
<dbReference type="NCBIfam" id="TIGR01549">
    <property type="entry name" value="HAD-SF-IA-v1"/>
    <property type="match status" value="1"/>
</dbReference>
<dbReference type="OrthoDB" id="9797743at2"/>
<protein>
    <submittedName>
        <fullName evidence="1">HAD family hydrolase</fullName>
    </submittedName>
</protein>
<organism evidence="1 2">
    <name type="scientific">Prochlorococcus marinus XMU1408</name>
    <dbReference type="NCBI Taxonomy" id="2213228"/>
    <lineage>
        <taxon>Bacteria</taxon>
        <taxon>Bacillati</taxon>
        <taxon>Cyanobacteriota</taxon>
        <taxon>Cyanophyceae</taxon>
        <taxon>Synechococcales</taxon>
        <taxon>Prochlorococcaceae</taxon>
        <taxon>Prochlorococcus</taxon>
    </lineage>
</organism>
<comment type="caution">
    <text evidence="1">The sequence shown here is derived from an EMBL/GenBank/DDBJ whole genome shotgun (WGS) entry which is preliminary data.</text>
</comment>
<dbReference type="InterPro" id="IPR050155">
    <property type="entry name" value="HAD-like_hydrolase_sf"/>
</dbReference>